<dbReference type="Proteomes" id="UP000011715">
    <property type="component" value="Unassembled WGS sequence"/>
</dbReference>
<dbReference type="GO" id="GO:0006121">
    <property type="term" value="P:mitochondrial electron transport, succinate to ubiquinone"/>
    <property type="evidence" value="ECO:0007669"/>
    <property type="project" value="TreeGrafter"/>
</dbReference>
<proteinExistence type="predicted"/>
<dbReference type="InterPro" id="IPR000701">
    <property type="entry name" value="SuccDH_FuR_B_TM-su"/>
</dbReference>
<accession>A0A0C4DVP1</accession>
<dbReference type="InterPro" id="IPR034804">
    <property type="entry name" value="SQR/QFR_C/D"/>
</dbReference>
<reference evidence="9" key="3">
    <citation type="submission" date="2011-03" db="EMBL/GenBank/DDBJ databases">
        <title>Annotation of Magnaporthe poae ATCC 64411.</title>
        <authorList>
            <person name="Ma L.-J."/>
            <person name="Dead R."/>
            <person name="Young S.K."/>
            <person name="Zeng Q."/>
            <person name="Gargeya S."/>
            <person name="Fitzgerald M."/>
            <person name="Haas B."/>
            <person name="Abouelleil A."/>
            <person name="Alvarado L."/>
            <person name="Arachchi H.M."/>
            <person name="Berlin A."/>
            <person name="Brown A."/>
            <person name="Chapman S.B."/>
            <person name="Chen Z."/>
            <person name="Dunbar C."/>
            <person name="Freedman E."/>
            <person name="Gearin G."/>
            <person name="Gellesch M."/>
            <person name="Goldberg J."/>
            <person name="Griggs A."/>
            <person name="Gujja S."/>
            <person name="Heiman D."/>
            <person name="Howarth C."/>
            <person name="Larson L."/>
            <person name="Lui A."/>
            <person name="MacDonald P.J.P."/>
            <person name="Mehta T."/>
            <person name="Montmayeur A."/>
            <person name="Murphy C."/>
            <person name="Neiman D."/>
            <person name="Pearson M."/>
            <person name="Priest M."/>
            <person name="Roberts A."/>
            <person name="Saif S."/>
            <person name="Shea T."/>
            <person name="Shenoy N."/>
            <person name="Sisk P."/>
            <person name="Stolte C."/>
            <person name="Sykes S."/>
            <person name="Yandava C."/>
            <person name="Wortman J."/>
            <person name="Nusbaum C."/>
            <person name="Birren B."/>
        </authorList>
    </citation>
    <scope>NUCLEOTIDE SEQUENCE</scope>
    <source>
        <strain evidence="9">ATCC 64411</strain>
    </source>
</reference>
<dbReference type="AlphaFoldDB" id="A0A0C4DVP1"/>
<keyword evidence="6" id="KW-0408">Iron</keyword>
<evidence type="ECO:0000256" key="1">
    <source>
        <dbReference type="ARBA" id="ARBA00004141"/>
    </source>
</evidence>
<dbReference type="GO" id="GO:0046872">
    <property type="term" value="F:metal ion binding"/>
    <property type="evidence" value="ECO:0007669"/>
    <property type="project" value="UniProtKB-KW"/>
</dbReference>
<dbReference type="NCBIfam" id="TIGR02970">
    <property type="entry name" value="succ_dehyd_cytB"/>
    <property type="match status" value="1"/>
</dbReference>
<reference evidence="11" key="1">
    <citation type="submission" date="2010-05" db="EMBL/GenBank/DDBJ databases">
        <title>The genome sequence of Magnaporthe poae strain ATCC 64411.</title>
        <authorList>
            <person name="Ma L.-J."/>
            <person name="Dead R."/>
            <person name="Young S."/>
            <person name="Zeng Q."/>
            <person name="Koehrsen M."/>
            <person name="Alvarado L."/>
            <person name="Berlin A."/>
            <person name="Chapman S.B."/>
            <person name="Chen Z."/>
            <person name="Freedman E."/>
            <person name="Gellesch M."/>
            <person name="Goldberg J."/>
            <person name="Griggs A."/>
            <person name="Gujja S."/>
            <person name="Heilman E.R."/>
            <person name="Heiman D."/>
            <person name="Hepburn T."/>
            <person name="Howarth C."/>
            <person name="Jen D."/>
            <person name="Larson L."/>
            <person name="Mehta T."/>
            <person name="Neiman D."/>
            <person name="Pearson M."/>
            <person name="Roberts A."/>
            <person name="Saif S."/>
            <person name="Shea T."/>
            <person name="Shenoy N."/>
            <person name="Sisk P."/>
            <person name="Stolte C."/>
            <person name="Sykes S."/>
            <person name="Walk T."/>
            <person name="White J."/>
            <person name="Yandava C."/>
            <person name="Haas B."/>
            <person name="Nusbaum C."/>
            <person name="Birren B."/>
        </authorList>
    </citation>
    <scope>NUCLEOTIDE SEQUENCE [LARGE SCALE GENOMIC DNA]</scope>
    <source>
        <strain evidence="11">ATCC 64411 / 73-15</strain>
    </source>
</reference>
<keyword evidence="4" id="KW-0479">Metal-binding</keyword>
<dbReference type="EMBL" id="GL876968">
    <property type="protein sequence ID" value="KLU85016.1"/>
    <property type="molecule type" value="Genomic_DNA"/>
</dbReference>
<organism evidence="10 11">
    <name type="scientific">Magnaporthiopsis poae (strain ATCC 64411 / 73-15)</name>
    <name type="common">Kentucky bluegrass fungus</name>
    <name type="synonym">Magnaporthe poae</name>
    <dbReference type="NCBI Taxonomy" id="644358"/>
    <lineage>
        <taxon>Eukaryota</taxon>
        <taxon>Fungi</taxon>
        <taxon>Dikarya</taxon>
        <taxon>Ascomycota</taxon>
        <taxon>Pezizomycotina</taxon>
        <taxon>Sordariomycetes</taxon>
        <taxon>Sordariomycetidae</taxon>
        <taxon>Magnaporthales</taxon>
        <taxon>Magnaporthaceae</taxon>
        <taxon>Magnaporthiopsis</taxon>
    </lineage>
</organism>
<dbReference type="PANTHER" id="PTHR10978:SF5">
    <property type="entry name" value="SUCCINATE DEHYDROGENASE CYTOCHROME B560 SUBUNIT, MITOCHONDRIAL"/>
    <property type="match status" value="1"/>
</dbReference>
<evidence type="ECO:0000313" key="9">
    <source>
        <dbReference type="EMBL" id="KLU85016.1"/>
    </source>
</evidence>
<comment type="subcellular location">
    <subcellularLocation>
        <location evidence="1">Membrane</location>
        <topology evidence="1">Multi-pass membrane protein</topology>
    </subcellularLocation>
</comment>
<dbReference type="eggNOG" id="KOG0449">
    <property type="taxonomic scope" value="Eukaryota"/>
</dbReference>
<dbReference type="InterPro" id="IPR018495">
    <property type="entry name" value="Succ_DH_cyt_bsu_CS"/>
</dbReference>
<evidence type="ECO:0000256" key="6">
    <source>
        <dbReference type="ARBA" id="ARBA00023004"/>
    </source>
</evidence>
<evidence type="ECO:0000256" key="2">
    <source>
        <dbReference type="ARBA" id="ARBA00022617"/>
    </source>
</evidence>
<dbReference type="SUPFAM" id="SSF81343">
    <property type="entry name" value="Fumarate reductase respiratory complex transmembrane subunits"/>
    <property type="match status" value="1"/>
</dbReference>
<feature type="transmembrane region" description="Helical" evidence="8">
    <location>
        <begin position="165"/>
        <end position="183"/>
    </location>
</feature>
<keyword evidence="3 8" id="KW-0812">Transmembrane</keyword>
<keyword evidence="7 8" id="KW-0472">Membrane</keyword>
<name>A0A0C4DVP1_MAGP6</name>
<evidence type="ECO:0000256" key="5">
    <source>
        <dbReference type="ARBA" id="ARBA00022989"/>
    </source>
</evidence>
<evidence type="ECO:0000256" key="3">
    <source>
        <dbReference type="ARBA" id="ARBA00022692"/>
    </source>
</evidence>
<dbReference type="OrthoDB" id="588261at2759"/>
<dbReference type="GO" id="GO:0009055">
    <property type="term" value="F:electron transfer activity"/>
    <property type="evidence" value="ECO:0007669"/>
    <property type="project" value="InterPro"/>
</dbReference>
<dbReference type="Gene3D" id="1.20.1300.10">
    <property type="entry name" value="Fumarate reductase/succinate dehydrogenase, transmembrane subunit"/>
    <property type="match status" value="1"/>
</dbReference>
<dbReference type="Pfam" id="PF01127">
    <property type="entry name" value="Sdh_cyt"/>
    <property type="match status" value="1"/>
</dbReference>
<gene>
    <name evidence="9" type="ORF">MAPG_04050</name>
</gene>
<dbReference type="OMA" id="LTWMLSG"/>
<dbReference type="GO" id="GO:0006099">
    <property type="term" value="P:tricarboxylic acid cycle"/>
    <property type="evidence" value="ECO:0007669"/>
    <property type="project" value="InterPro"/>
</dbReference>
<evidence type="ECO:0000313" key="11">
    <source>
        <dbReference type="Proteomes" id="UP000011715"/>
    </source>
</evidence>
<evidence type="ECO:0000256" key="7">
    <source>
        <dbReference type="ARBA" id="ARBA00023136"/>
    </source>
</evidence>
<protein>
    <submittedName>
        <fullName evidence="9">Succinate dehydrogenase cytochrome B subunit</fullName>
    </submittedName>
</protein>
<keyword evidence="2" id="KW-0349">Heme</keyword>
<dbReference type="EnsemblFungi" id="MAPG_04050T0">
    <property type="protein sequence ID" value="MAPG_04050T0"/>
    <property type="gene ID" value="MAPG_04050"/>
</dbReference>
<reference evidence="10" key="4">
    <citation type="journal article" date="2015" name="G3 (Bethesda)">
        <title>Genome sequences of three phytopathogenic species of the Magnaporthaceae family of fungi.</title>
        <authorList>
            <person name="Okagaki L.H."/>
            <person name="Nunes C.C."/>
            <person name="Sailsbery J."/>
            <person name="Clay B."/>
            <person name="Brown D."/>
            <person name="John T."/>
            <person name="Oh Y."/>
            <person name="Young N."/>
            <person name="Fitzgerald M."/>
            <person name="Haas B.J."/>
            <person name="Zeng Q."/>
            <person name="Young S."/>
            <person name="Adiconis X."/>
            <person name="Fan L."/>
            <person name="Levin J.Z."/>
            <person name="Mitchell T.K."/>
            <person name="Okubara P.A."/>
            <person name="Farman M.L."/>
            <person name="Kohn L.M."/>
            <person name="Birren B."/>
            <person name="Ma L.-J."/>
            <person name="Dean R.A."/>
        </authorList>
    </citation>
    <scope>NUCLEOTIDE SEQUENCE</scope>
    <source>
        <strain evidence="10">ATCC 64411 / 73-15</strain>
    </source>
</reference>
<dbReference type="GO" id="GO:0005739">
    <property type="term" value="C:mitochondrion"/>
    <property type="evidence" value="ECO:0007669"/>
    <property type="project" value="GOC"/>
</dbReference>
<keyword evidence="11" id="KW-1185">Reference proteome</keyword>
<dbReference type="PANTHER" id="PTHR10978">
    <property type="entry name" value="SUCCINATE DEHYDROGENASE CYTOCHROME B560 SUBUNIT"/>
    <property type="match status" value="1"/>
</dbReference>
<sequence length="184" mass="20259">MSTQRVGLMAIRRAAQQPFFLQHIPRSAALSLQSSQARPLTTKLTQAENDALLAEQRLRRPVSPHLGIYDYKQTFFGGSIWQRITGTFLSATLYGFGAAYLAAPLTGWHLESASIAAAVGAWPAFAKGGLKFLIAWPFTFHSFNGVRHLVWDTARGFERTGLKALSRYVWVASVLSAVGLVAFF</sequence>
<dbReference type="EMBL" id="ADBL01000955">
    <property type="status" value="NOT_ANNOTATED_CDS"/>
    <property type="molecule type" value="Genomic_DNA"/>
</dbReference>
<evidence type="ECO:0000313" key="10">
    <source>
        <dbReference type="EnsemblFungi" id="MAPG_04050T0"/>
    </source>
</evidence>
<dbReference type="CDD" id="cd03499">
    <property type="entry name" value="SQR_TypeC_SdhC"/>
    <property type="match status" value="1"/>
</dbReference>
<dbReference type="GO" id="GO:0016020">
    <property type="term" value="C:membrane"/>
    <property type="evidence" value="ECO:0007669"/>
    <property type="project" value="UniProtKB-SubCell"/>
</dbReference>
<keyword evidence="5 8" id="KW-1133">Transmembrane helix</keyword>
<evidence type="ECO:0000256" key="8">
    <source>
        <dbReference type="SAM" id="Phobius"/>
    </source>
</evidence>
<evidence type="ECO:0000256" key="4">
    <source>
        <dbReference type="ARBA" id="ARBA00022723"/>
    </source>
</evidence>
<reference evidence="10" key="5">
    <citation type="submission" date="2015-06" db="UniProtKB">
        <authorList>
            <consortium name="EnsemblFungi"/>
        </authorList>
    </citation>
    <scope>IDENTIFICATION</scope>
    <source>
        <strain evidence="10">ATCC 64411</strain>
    </source>
</reference>
<dbReference type="VEuPathDB" id="FungiDB:MAPG_04050"/>
<reference evidence="9" key="2">
    <citation type="submission" date="2010-05" db="EMBL/GenBank/DDBJ databases">
        <title>The Genome Sequence of Magnaporthe poae strain ATCC 64411.</title>
        <authorList>
            <consortium name="The Broad Institute Genome Sequencing Platform"/>
            <consortium name="Broad Institute Genome Sequencing Center for Infectious Disease"/>
            <person name="Ma L.-J."/>
            <person name="Dead R."/>
            <person name="Young S."/>
            <person name="Zeng Q."/>
            <person name="Koehrsen M."/>
            <person name="Alvarado L."/>
            <person name="Berlin A."/>
            <person name="Chapman S.B."/>
            <person name="Chen Z."/>
            <person name="Freedman E."/>
            <person name="Gellesch M."/>
            <person name="Goldberg J."/>
            <person name="Griggs A."/>
            <person name="Gujja S."/>
            <person name="Heilman E.R."/>
            <person name="Heiman D."/>
            <person name="Hepburn T."/>
            <person name="Howarth C."/>
            <person name="Jen D."/>
            <person name="Larson L."/>
            <person name="Mehta T."/>
            <person name="Neiman D."/>
            <person name="Pearson M."/>
            <person name="Roberts A."/>
            <person name="Saif S."/>
            <person name="Shea T."/>
            <person name="Shenoy N."/>
            <person name="Sisk P."/>
            <person name="Stolte C."/>
            <person name="Sykes S."/>
            <person name="Walk T."/>
            <person name="White J."/>
            <person name="Yandava C."/>
            <person name="Haas B."/>
            <person name="Nusbaum C."/>
            <person name="Birren B."/>
        </authorList>
    </citation>
    <scope>NUCLEOTIDE SEQUENCE</scope>
    <source>
        <strain evidence="9">ATCC 64411</strain>
    </source>
</reference>
<dbReference type="InterPro" id="IPR014314">
    <property type="entry name" value="Succ_DH_cytb556"/>
</dbReference>
<dbReference type="STRING" id="644358.A0A0C4DVP1"/>
<dbReference type="PROSITE" id="PS01001">
    <property type="entry name" value="SDH_CYT_2"/>
    <property type="match status" value="1"/>
</dbReference>